<keyword evidence="3" id="KW-1185">Reference proteome</keyword>
<proteinExistence type="predicted"/>
<reference evidence="2" key="1">
    <citation type="submission" date="2023-03" db="EMBL/GenBank/DDBJ databases">
        <authorList>
            <person name="Steffen K."/>
            <person name="Cardenas P."/>
        </authorList>
    </citation>
    <scope>NUCLEOTIDE SEQUENCE</scope>
</reference>
<protein>
    <submittedName>
        <fullName evidence="2">Uncharacterized protein</fullName>
    </submittedName>
</protein>
<dbReference type="Proteomes" id="UP001174909">
    <property type="component" value="Unassembled WGS sequence"/>
</dbReference>
<organism evidence="2 3">
    <name type="scientific">Geodia barretti</name>
    <name type="common">Barrett's horny sponge</name>
    <dbReference type="NCBI Taxonomy" id="519541"/>
    <lineage>
        <taxon>Eukaryota</taxon>
        <taxon>Metazoa</taxon>
        <taxon>Porifera</taxon>
        <taxon>Demospongiae</taxon>
        <taxon>Heteroscleromorpha</taxon>
        <taxon>Tetractinellida</taxon>
        <taxon>Astrophorina</taxon>
        <taxon>Geodiidae</taxon>
        <taxon>Geodia</taxon>
    </lineage>
</organism>
<feature type="region of interest" description="Disordered" evidence="1">
    <location>
        <begin position="105"/>
        <end position="135"/>
    </location>
</feature>
<sequence>PDVHRGEGGACLGERGTWRKVGIFRKDDGADVLEGLLPAQTKSYELGLKLKLPQHVEVIHSKDIPADQYLPRILIEFLQQDRNGLARRVEAAHFPDTTSTHDVVQAETTTDTTESAGNTTAGDDEGVKSKPFPQLNPANVTAVETEIKGLHERRTTPICRETVKTILLR</sequence>
<evidence type="ECO:0000256" key="1">
    <source>
        <dbReference type="SAM" id="MobiDB-lite"/>
    </source>
</evidence>
<accession>A0AA35XCG5</accession>
<feature type="non-terminal residue" evidence="2">
    <location>
        <position position="1"/>
    </location>
</feature>
<comment type="caution">
    <text evidence="2">The sequence shown here is derived from an EMBL/GenBank/DDBJ whole genome shotgun (WGS) entry which is preliminary data.</text>
</comment>
<dbReference type="EMBL" id="CASHTH010004109">
    <property type="protein sequence ID" value="CAI8053633.1"/>
    <property type="molecule type" value="Genomic_DNA"/>
</dbReference>
<evidence type="ECO:0000313" key="2">
    <source>
        <dbReference type="EMBL" id="CAI8053633.1"/>
    </source>
</evidence>
<name>A0AA35XCG5_GEOBA</name>
<gene>
    <name evidence="2" type="ORF">GBAR_LOCUS29318</name>
</gene>
<dbReference type="AlphaFoldDB" id="A0AA35XCG5"/>
<feature type="compositionally biased region" description="Polar residues" evidence="1">
    <location>
        <begin position="105"/>
        <end position="121"/>
    </location>
</feature>
<evidence type="ECO:0000313" key="3">
    <source>
        <dbReference type="Proteomes" id="UP001174909"/>
    </source>
</evidence>